<dbReference type="Pfam" id="PF17148">
    <property type="entry name" value="DUF5117"/>
    <property type="match status" value="1"/>
</dbReference>
<evidence type="ECO:0000313" key="5">
    <source>
        <dbReference type="Proteomes" id="UP000288227"/>
    </source>
</evidence>
<dbReference type="InterPro" id="IPR032534">
    <property type="entry name" value="EcxA_zinc-bd"/>
</dbReference>
<proteinExistence type="predicted"/>
<feature type="domain" description="EcxA zinc-binding" evidence="2">
    <location>
        <begin position="410"/>
        <end position="717"/>
    </location>
</feature>
<sequence>MLRISLLLLLLLSTNLLFAQKKNQAQAQTNNAEGAITSKIKSYKSYKGYIEYFYDEKTDKIFLQIDKLDTELLYVVSLSAGIGSNDIGLDRLQLGGERIIKFAKRGPKVLMVEPNYRYRAISNNADERQAVEEAFAQSVLWGFKIEAEEGNKILVDATDFFIQDAHDVSGTLKSTGQGNYSVDKSRSAFYLPRTKNFPKNSEIEVTLTFTGQPAGGFIRSVTPTASSITVRQHHSFVELPDNNYKRRVFDPRAGYFSMGYYDYATPIDQPIEKRFITRHRLEKKDPNASLSEAVEPIIYYLDRGAPEPIRSALLDGARWWNQAFEAAGYKNAFQVELLPEDADPMDVRYNVINWVHRSTRGWSYGASVTDPRTGEIIKGHVSLGSLRVRQDYLIAEGLLAPYEEGKPVSKEMQELAVARLRQLSAHEVGHTIGLAHSYASSTEDLASVMDYPHPYVFLNNGKIDVSKAYDDKIGNWDKVAITWGYQDFPEGVNEEKALNDIIQQSLKNGLSFLSDQDARPTGSAHPYAHLWDNGKNPADELTRVLEVRAVALKNFGENNIKPGAPMATLEEVLVPIYFFHRYQIEATAKMIGGINYRYALRGDGQLITEMVSKEQQLKALNALLSTVTPATLLLSENIIKQIPPRPLGYGRHRELLKSRTDLAFDPLTAVETASDMTFAMLLHPARAARLIEHNGRNQNQPGLEFILDKLIEHTINAPEKMGIEGLAQQQINTSFINNLLKLATANESSAQVRGSALRKVQSIESSLNTKKYTQESWLSYRAAVLAKLTDFRVNPENYKPQQAPQPPPGQPIGQDFACDWH</sequence>
<dbReference type="CDD" id="cd04276">
    <property type="entry name" value="ZnMc_MMP_like_2"/>
    <property type="match status" value="1"/>
</dbReference>
<feature type="chain" id="PRO_5019438577" evidence="1">
    <location>
        <begin position="20"/>
        <end position="821"/>
    </location>
</feature>
<dbReference type="OrthoDB" id="9776599at2"/>
<dbReference type="PANTHER" id="PTHR38478">
    <property type="entry name" value="PEPTIDASE M1A AND M12B"/>
    <property type="match status" value="1"/>
</dbReference>
<keyword evidence="1" id="KW-0732">Signal</keyword>
<name>A0A401UA39_9BACT</name>
<dbReference type="RefSeq" id="WP_127122364.1">
    <property type="nucleotide sequence ID" value="NZ_BHXQ01000003.1"/>
</dbReference>
<evidence type="ECO:0000313" key="4">
    <source>
        <dbReference type="EMBL" id="GCC51714.1"/>
    </source>
</evidence>
<feature type="domain" description="DUF5117" evidence="3">
    <location>
        <begin position="94"/>
        <end position="284"/>
    </location>
</feature>
<dbReference type="InterPro" id="IPR034032">
    <property type="entry name" value="Zn_MMP-like_bac"/>
</dbReference>
<dbReference type="PANTHER" id="PTHR38478:SF1">
    <property type="entry name" value="ZINC DEPENDENT METALLOPROTEASE DOMAIN LIPOPROTEIN"/>
    <property type="match status" value="1"/>
</dbReference>
<protein>
    <submittedName>
        <fullName evidence="4">Peptidase</fullName>
    </submittedName>
</protein>
<gene>
    <name evidence="4" type="ORF">SanaruYs_19430</name>
</gene>
<dbReference type="EMBL" id="BHXQ01000003">
    <property type="protein sequence ID" value="GCC51714.1"/>
    <property type="molecule type" value="Genomic_DNA"/>
</dbReference>
<dbReference type="AlphaFoldDB" id="A0A401UA39"/>
<accession>A0A401UA39</accession>
<keyword evidence="5" id="KW-1185">Reference proteome</keyword>
<dbReference type="Proteomes" id="UP000288227">
    <property type="component" value="Unassembled WGS sequence"/>
</dbReference>
<evidence type="ECO:0000259" key="3">
    <source>
        <dbReference type="Pfam" id="PF17148"/>
    </source>
</evidence>
<dbReference type="InterPro" id="IPR033413">
    <property type="entry name" value="DUF5117"/>
</dbReference>
<dbReference type="SUPFAM" id="SSF55486">
    <property type="entry name" value="Metalloproteases ('zincins'), catalytic domain"/>
    <property type="match status" value="1"/>
</dbReference>
<organism evidence="4 5">
    <name type="scientific">Chryseotalea sanaruensis</name>
    <dbReference type="NCBI Taxonomy" id="2482724"/>
    <lineage>
        <taxon>Bacteria</taxon>
        <taxon>Pseudomonadati</taxon>
        <taxon>Bacteroidota</taxon>
        <taxon>Cytophagia</taxon>
        <taxon>Cytophagales</taxon>
        <taxon>Chryseotaleaceae</taxon>
        <taxon>Chryseotalea</taxon>
    </lineage>
</organism>
<feature type="signal peptide" evidence="1">
    <location>
        <begin position="1"/>
        <end position="19"/>
    </location>
</feature>
<comment type="caution">
    <text evidence="4">The sequence shown here is derived from an EMBL/GenBank/DDBJ whole genome shotgun (WGS) entry which is preliminary data.</text>
</comment>
<dbReference type="Pfam" id="PF16313">
    <property type="entry name" value="DUF4953"/>
    <property type="match status" value="1"/>
</dbReference>
<evidence type="ECO:0000256" key="1">
    <source>
        <dbReference type="SAM" id="SignalP"/>
    </source>
</evidence>
<evidence type="ECO:0000259" key="2">
    <source>
        <dbReference type="Pfam" id="PF16313"/>
    </source>
</evidence>
<reference evidence="4 5" key="1">
    <citation type="submission" date="2018-11" db="EMBL/GenBank/DDBJ databases">
        <title>Chryseotalea sanarue gen. nov., sp., nov., a member of the family Cytophagaceae, isolated from a brackish lake in Hamamatsu Japan.</title>
        <authorList>
            <person name="Maejima Y."/>
            <person name="Iino T."/>
            <person name="Muraguchi Y."/>
            <person name="Fukuda K."/>
            <person name="Ohkuma M."/>
            <person name="Moriuchi R."/>
            <person name="Dohra H."/>
            <person name="Kimbara K."/>
            <person name="Shintani M."/>
        </authorList>
    </citation>
    <scope>NUCLEOTIDE SEQUENCE [LARGE SCALE GENOMIC DNA]</scope>
    <source>
        <strain evidence="4 5">Ys</strain>
    </source>
</reference>